<dbReference type="GO" id="GO:0006508">
    <property type="term" value="P:proteolysis"/>
    <property type="evidence" value="ECO:0007669"/>
    <property type="project" value="InterPro"/>
</dbReference>
<keyword evidence="2" id="KW-0378">Hydrolase</keyword>
<dbReference type="PANTHER" id="PTHR42776:SF27">
    <property type="entry name" value="DIPEPTIDYL PEPTIDASE FAMILY MEMBER 6"/>
    <property type="match status" value="1"/>
</dbReference>
<dbReference type="GO" id="GO:0004252">
    <property type="term" value="F:serine-type endopeptidase activity"/>
    <property type="evidence" value="ECO:0007669"/>
    <property type="project" value="TreeGrafter"/>
</dbReference>
<keyword evidence="7" id="KW-1185">Reference proteome</keyword>
<comment type="similarity">
    <text evidence="1">Belongs to the peptidase S9C family.</text>
</comment>
<reference evidence="6" key="1">
    <citation type="submission" date="2020-05" db="EMBL/GenBank/DDBJ databases">
        <title>Phylogenomic resolution of chytrid fungi.</title>
        <authorList>
            <person name="Stajich J.E."/>
            <person name="Amses K."/>
            <person name="Simmons R."/>
            <person name="Seto K."/>
            <person name="Myers J."/>
            <person name="Bonds A."/>
            <person name="Quandt C.A."/>
            <person name="Barry K."/>
            <person name="Liu P."/>
            <person name="Grigoriev I."/>
            <person name="Longcore J.E."/>
            <person name="James T.Y."/>
        </authorList>
    </citation>
    <scope>NUCLEOTIDE SEQUENCE</scope>
    <source>
        <strain evidence="6">JEL0476</strain>
    </source>
</reference>
<dbReference type="AlphaFoldDB" id="A0AAD5U530"/>
<name>A0AAD5U530_9FUNG</name>
<dbReference type="Pfam" id="PF00326">
    <property type="entry name" value="Peptidase_S9"/>
    <property type="match status" value="2"/>
</dbReference>
<dbReference type="PANTHER" id="PTHR42776">
    <property type="entry name" value="SERINE PEPTIDASE S9 FAMILY MEMBER"/>
    <property type="match status" value="1"/>
</dbReference>
<feature type="domain" description="Peptidase S9 prolyl oligopeptidase catalytic" evidence="5">
    <location>
        <begin position="520"/>
        <end position="659"/>
    </location>
</feature>
<dbReference type="InterPro" id="IPR029058">
    <property type="entry name" value="AB_hydrolase_fold"/>
</dbReference>
<evidence type="ECO:0000256" key="1">
    <source>
        <dbReference type="ARBA" id="ARBA00010040"/>
    </source>
</evidence>
<keyword evidence="4" id="KW-1133">Transmembrane helix</keyword>
<dbReference type="InterPro" id="IPR001375">
    <property type="entry name" value="Peptidase_S9_cat"/>
</dbReference>
<protein>
    <recommendedName>
        <fullName evidence="3">Dipeptidyl-peptidase V</fullName>
    </recommendedName>
</protein>
<dbReference type="Proteomes" id="UP001211065">
    <property type="component" value="Unassembled WGS sequence"/>
</dbReference>
<evidence type="ECO:0000256" key="4">
    <source>
        <dbReference type="SAM" id="Phobius"/>
    </source>
</evidence>
<comment type="caution">
    <text evidence="6">The sequence shown here is derived from an EMBL/GenBank/DDBJ whole genome shotgun (WGS) entry which is preliminary data.</text>
</comment>
<dbReference type="EMBL" id="JADGJW010000313">
    <property type="protein sequence ID" value="KAJ3220139.1"/>
    <property type="molecule type" value="Genomic_DNA"/>
</dbReference>
<feature type="transmembrane region" description="Helical" evidence="4">
    <location>
        <begin position="497"/>
        <end position="525"/>
    </location>
</feature>
<dbReference type="SUPFAM" id="SSF82171">
    <property type="entry name" value="DPP6 N-terminal domain-like"/>
    <property type="match status" value="1"/>
</dbReference>
<evidence type="ECO:0000256" key="3">
    <source>
        <dbReference type="ARBA" id="ARBA00032829"/>
    </source>
</evidence>
<feature type="domain" description="Peptidase S9 prolyl oligopeptidase catalytic" evidence="5">
    <location>
        <begin position="435"/>
        <end position="506"/>
    </location>
</feature>
<gene>
    <name evidence="6" type="ORF">HK099_004445</name>
</gene>
<proteinExistence type="inferred from homology"/>
<evidence type="ECO:0000313" key="7">
    <source>
        <dbReference type="Proteomes" id="UP001211065"/>
    </source>
</evidence>
<dbReference type="SUPFAM" id="SSF53474">
    <property type="entry name" value="alpha/beta-Hydrolases"/>
    <property type="match status" value="1"/>
</dbReference>
<keyword evidence="4" id="KW-0812">Transmembrane</keyword>
<evidence type="ECO:0000256" key="2">
    <source>
        <dbReference type="ARBA" id="ARBA00022801"/>
    </source>
</evidence>
<accession>A0AAD5U530</accession>
<organism evidence="6 7">
    <name type="scientific">Clydaea vesicula</name>
    <dbReference type="NCBI Taxonomy" id="447962"/>
    <lineage>
        <taxon>Eukaryota</taxon>
        <taxon>Fungi</taxon>
        <taxon>Fungi incertae sedis</taxon>
        <taxon>Chytridiomycota</taxon>
        <taxon>Chytridiomycota incertae sedis</taxon>
        <taxon>Chytridiomycetes</taxon>
        <taxon>Lobulomycetales</taxon>
        <taxon>Lobulomycetaceae</taxon>
        <taxon>Clydaea</taxon>
    </lineage>
</organism>
<dbReference type="Gene3D" id="3.40.50.1820">
    <property type="entry name" value="alpha/beta hydrolase"/>
    <property type="match status" value="1"/>
</dbReference>
<evidence type="ECO:0000313" key="6">
    <source>
        <dbReference type="EMBL" id="KAJ3220139.1"/>
    </source>
</evidence>
<keyword evidence="4" id="KW-0472">Membrane</keyword>
<evidence type="ECO:0000259" key="5">
    <source>
        <dbReference type="Pfam" id="PF00326"/>
    </source>
</evidence>
<sequence>MTFLDSCISCSNSNTEKGVHPLNFDDNPIVPIAEFVTNATRNFCKVSHDGKFVAFLAKGQSKNKTLQVEIQPLHAYLQGSNEGHKVVVTHPTHDIRGFTWSQSTSNYILYWQDKNGNENMQLFRTNIHTLETICLTPFEDVKLGLVIDNFYIYQSKIKPNKCLVALNINDKSFFDIYHLDIESGEIEIYLKNPDKASLFYCNDNLDVQIYCKLAEDGSTEVYYNEISSGEWKNIIKVEATDTVSIVSLTSDGKSLIYRCSTNEACTVLLQYDFKSNSQQVLSRGSVDVASVKVNPKTNLVEAVCYDSGRRNWVILDKEVKADFDILVGLDEQADIEIYYQTKDNNFWVIQTFFGNKPTCYYLYERESKKLSKLFATHPNLEKYKFGKCESVNFTARDGLQLQGYFTYPSNFSPDLKYPMVLLVHGGPWSRDRYGFGLVAHWLANRGYVIFQPNFRGSTGFTKELLVKGYKQWGKTMQTDLMDAVDMAVSKNFIDRDYIAIFGGSYGLIISYLFSHLILIGGYAALAGVALTPEFFTCSVDIVGPSNIHTLLNSLPPYWEPEKRKFRVRIGDLEKESEMLKEVSPLYHAEKIVRPLLIGQGKNDPRVKTAESEQIVDAIEQNGGNVYYVLYPNEGHGFSSPVNRIDFYSKTELFLSKFMGPKTRIQQGLSLDVNVEGSSAIVKIIGKGF</sequence>